<dbReference type="Proteomes" id="UP001181622">
    <property type="component" value="Unassembled WGS sequence"/>
</dbReference>
<dbReference type="RefSeq" id="WP_309388496.1">
    <property type="nucleotide sequence ID" value="NZ_JADBEO010000003.1"/>
</dbReference>
<accession>A0ABU1DBN6</accession>
<feature type="signal peptide" evidence="1">
    <location>
        <begin position="1"/>
        <end position="23"/>
    </location>
</feature>
<keyword evidence="3" id="KW-1185">Reference proteome</keyword>
<dbReference type="EMBL" id="JADBEO010000003">
    <property type="protein sequence ID" value="MDR4305443.1"/>
    <property type="molecule type" value="Genomic_DNA"/>
</dbReference>
<comment type="caution">
    <text evidence="2">The sequence shown here is derived from an EMBL/GenBank/DDBJ whole genome shotgun (WGS) entry which is preliminary data.</text>
</comment>
<gene>
    <name evidence="2" type="ORF">IHQ68_02245</name>
</gene>
<evidence type="ECO:0000313" key="3">
    <source>
        <dbReference type="Proteomes" id="UP001181622"/>
    </source>
</evidence>
<organism evidence="2 3">
    <name type="scientific">Chelatococcus sambhunathii</name>
    <dbReference type="NCBI Taxonomy" id="363953"/>
    <lineage>
        <taxon>Bacteria</taxon>
        <taxon>Pseudomonadati</taxon>
        <taxon>Pseudomonadota</taxon>
        <taxon>Alphaproteobacteria</taxon>
        <taxon>Hyphomicrobiales</taxon>
        <taxon>Chelatococcaceae</taxon>
        <taxon>Chelatococcus</taxon>
    </lineage>
</organism>
<feature type="chain" id="PRO_5047375225" evidence="1">
    <location>
        <begin position="24"/>
        <end position="152"/>
    </location>
</feature>
<proteinExistence type="predicted"/>
<reference evidence="2" key="1">
    <citation type="submission" date="2020-10" db="EMBL/GenBank/DDBJ databases">
        <authorList>
            <person name="Abbas A."/>
            <person name="Razzaq R."/>
            <person name="Waqas M."/>
            <person name="Abbas N."/>
            <person name="Nielsen T.K."/>
            <person name="Hansen L.H."/>
            <person name="Hussain S."/>
            <person name="Shahid M."/>
        </authorList>
    </citation>
    <scope>NUCLEOTIDE SEQUENCE</scope>
    <source>
        <strain evidence="2">S14</strain>
    </source>
</reference>
<sequence length="152" mass="16084">MPVIRLAAFIAAALLLAPVLAWAAPKEVEASIDEARQNCGAKIELGGKFMTRRDINADGVDDFILDYGEFSCDGMMSFFCGSAGCTQEVFASLPGGAYVKVLDSNAHSIDFKTVRGKPAMVLSLHGGSCGKAGAAECKQTLIWNGKTFKASR</sequence>
<evidence type="ECO:0000313" key="2">
    <source>
        <dbReference type="EMBL" id="MDR4305443.1"/>
    </source>
</evidence>
<evidence type="ECO:0000256" key="1">
    <source>
        <dbReference type="SAM" id="SignalP"/>
    </source>
</evidence>
<keyword evidence="1" id="KW-0732">Signal</keyword>
<protein>
    <submittedName>
        <fullName evidence="2">Uncharacterized protein</fullName>
    </submittedName>
</protein>
<name>A0ABU1DBN6_9HYPH</name>